<dbReference type="AlphaFoldDB" id="A0A0A0KXJ0"/>
<reference evidence="2 3" key="3">
    <citation type="journal article" date="2010" name="BMC Genomics">
        <title>Transcriptome sequencing and comparative analysis of cucumber flowers with different sex types.</title>
        <authorList>
            <person name="Guo S."/>
            <person name="Zheng Y."/>
            <person name="Joung J.G."/>
            <person name="Liu S."/>
            <person name="Zhang Z."/>
            <person name="Crasta O.R."/>
            <person name="Sobral B.W."/>
            <person name="Xu Y."/>
            <person name="Huang S."/>
            <person name="Fei Z."/>
        </authorList>
    </citation>
    <scope>NUCLEOTIDE SEQUENCE [LARGE SCALE GENOMIC DNA]</scope>
    <source>
        <strain evidence="3">cv. 9930</strain>
    </source>
</reference>
<dbReference type="Gramene" id="KGN53544">
    <property type="protein sequence ID" value="KGN53544"/>
    <property type="gene ID" value="Csa_4G075740"/>
</dbReference>
<dbReference type="InterPro" id="IPR039608">
    <property type="entry name" value="VQ_1/10"/>
</dbReference>
<dbReference type="Proteomes" id="UP000029981">
    <property type="component" value="Chromosome 4"/>
</dbReference>
<name>A0A0A0KXJ0_CUCSA</name>
<dbReference type="Pfam" id="PF05678">
    <property type="entry name" value="VQ"/>
    <property type="match status" value="1"/>
</dbReference>
<reference evidence="2 3" key="2">
    <citation type="journal article" date="2009" name="PLoS ONE">
        <title>An integrated genetic and cytogenetic map of the cucumber genome.</title>
        <authorList>
            <person name="Ren Y."/>
            <person name="Zhang Z."/>
            <person name="Liu J."/>
            <person name="Staub J.E."/>
            <person name="Han Y."/>
            <person name="Cheng Z."/>
            <person name="Li X."/>
            <person name="Lu J."/>
            <person name="Miao H."/>
            <person name="Kang H."/>
            <person name="Xie B."/>
            <person name="Gu X."/>
            <person name="Wang X."/>
            <person name="Du Y."/>
            <person name="Jin W."/>
            <person name="Huang S."/>
        </authorList>
    </citation>
    <scope>NUCLEOTIDE SEQUENCE [LARGE SCALE GENOMIC DNA]</scope>
    <source>
        <strain evidence="3">cv. 9930</strain>
    </source>
</reference>
<gene>
    <name evidence="2" type="ORF">Csa_4G075740</name>
</gene>
<keyword evidence="3" id="KW-1185">Reference proteome</keyword>
<reference evidence="2 3" key="1">
    <citation type="journal article" date="2009" name="Nat. Genet.">
        <title>The genome of the cucumber, Cucumis sativus L.</title>
        <authorList>
            <person name="Huang S."/>
            <person name="Li R."/>
            <person name="Zhang Z."/>
            <person name="Li L."/>
            <person name="Gu X."/>
            <person name="Fan W."/>
            <person name="Lucas W.J."/>
            <person name="Wang X."/>
            <person name="Xie B."/>
            <person name="Ni P."/>
            <person name="Ren Y."/>
            <person name="Zhu H."/>
            <person name="Li J."/>
            <person name="Lin K."/>
            <person name="Jin W."/>
            <person name="Fei Z."/>
            <person name="Li G."/>
            <person name="Staub J."/>
            <person name="Kilian A."/>
            <person name="van der Vossen E.A."/>
            <person name="Wu Y."/>
            <person name="Guo J."/>
            <person name="He J."/>
            <person name="Jia Z."/>
            <person name="Ren Y."/>
            <person name="Tian G."/>
            <person name="Lu Y."/>
            <person name="Ruan J."/>
            <person name="Qian W."/>
            <person name="Wang M."/>
            <person name="Huang Q."/>
            <person name="Li B."/>
            <person name="Xuan Z."/>
            <person name="Cao J."/>
            <person name="Asan"/>
            <person name="Wu Z."/>
            <person name="Zhang J."/>
            <person name="Cai Q."/>
            <person name="Bai Y."/>
            <person name="Zhao B."/>
            <person name="Han Y."/>
            <person name="Li Y."/>
            <person name="Li X."/>
            <person name="Wang S."/>
            <person name="Shi Q."/>
            <person name="Liu S."/>
            <person name="Cho W.K."/>
            <person name="Kim J.Y."/>
            <person name="Xu Y."/>
            <person name="Heller-Uszynska K."/>
            <person name="Miao H."/>
            <person name="Cheng Z."/>
            <person name="Zhang S."/>
            <person name="Wu J."/>
            <person name="Yang Y."/>
            <person name="Kang H."/>
            <person name="Li M."/>
            <person name="Liang H."/>
            <person name="Ren X."/>
            <person name="Shi Z."/>
            <person name="Wen M."/>
            <person name="Jian M."/>
            <person name="Yang H."/>
            <person name="Zhang G."/>
            <person name="Yang Z."/>
            <person name="Chen R."/>
            <person name="Liu S."/>
            <person name="Li J."/>
            <person name="Ma L."/>
            <person name="Liu H."/>
            <person name="Zhou Y."/>
            <person name="Zhao J."/>
            <person name="Fang X."/>
            <person name="Li G."/>
            <person name="Fang L."/>
            <person name="Li Y."/>
            <person name="Liu D."/>
            <person name="Zheng H."/>
            <person name="Zhang Y."/>
            <person name="Qin N."/>
            <person name="Li Z."/>
            <person name="Yang G."/>
            <person name="Yang S."/>
            <person name="Bolund L."/>
            <person name="Kristiansen K."/>
            <person name="Zheng H."/>
            <person name="Li S."/>
            <person name="Zhang X."/>
            <person name="Yang H."/>
            <person name="Wang J."/>
            <person name="Sun R."/>
            <person name="Zhang B."/>
            <person name="Jiang S."/>
            <person name="Wang J."/>
            <person name="Du Y."/>
            <person name="Li S."/>
        </authorList>
    </citation>
    <scope>NUCLEOTIDE SEQUENCE [LARGE SCALE GENOMIC DNA]</scope>
    <source>
        <strain evidence="3">cv. 9930</strain>
    </source>
</reference>
<dbReference type="STRING" id="3659.A0A0A0KXJ0"/>
<dbReference type="EMBL" id="CM002925">
    <property type="protein sequence ID" value="KGN53544.1"/>
    <property type="molecule type" value="Genomic_DNA"/>
</dbReference>
<evidence type="ECO:0000259" key="1">
    <source>
        <dbReference type="Pfam" id="PF05678"/>
    </source>
</evidence>
<dbReference type="PANTHER" id="PTHR34777">
    <property type="entry name" value="VQ MOTIF-CONTAINING PROTEIN 10"/>
    <property type="match status" value="1"/>
</dbReference>
<dbReference type="OMA" id="MAINGGQ"/>
<proteinExistence type="predicted"/>
<feature type="domain" description="VQ" evidence="1">
    <location>
        <begin position="11"/>
        <end position="36"/>
    </location>
</feature>
<dbReference type="PANTHER" id="PTHR34777:SF1">
    <property type="entry name" value="VQ MOTIF-CONTAINING PROTEIN 10"/>
    <property type="match status" value="1"/>
</dbReference>
<dbReference type="InterPro" id="IPR008889">
    <property type="entry name" value="VQ"/>
</dbReference>
<accession>A0A0A0KXJ0</accession>
<reference evidence="2 3" key="4">
    <citation type="journal article" date="2011" name="BMC Genomics">
        <title>RNA-Seq improves annotation of protein-coding genes in the cucumber genome.</title>
        <authorList>
            <person name="Li Z."/>
            <person name="Zhang Z."/>
            <person name="Yan P."/>
            <person name="Huang S."/>
            <person name="Fei Z."/>
            <person name="Lin K."/>
        </authorList>
    </citation>
    <scope>NUCLEOTIDE SEQUENCE [LARGE SCALE GENOMIC DNA]</scope>
    <source>
        <strain evidence="3">cv. 9930</strain>
    </source>
</reference>
<evidence type="ECO:0000313" key="3">
    <source>
        <dbReference type="Proteomes" id="UP000029981"/>
    </source>
</evidence>
<sequence>MEAPHSTRVVIIDTKYVQTDAKSFKTVVQKLTGKDSVVTVAEETRRQTGSARNSSLLRDSSFKEFQRVLREMPRIDELYSD</sequence>
<protein>
    <recommendedName>
        <fullName evidence="1">VQ domain-containing protein</fullName>
    </recommendedName>
</protein>
<organism evidence="2 3">
    <name type="scientific">Cucumis sativus</name>
    <name type="common">Cucumber</name>
    <dbReference type="NCBI Taxonomy" id="3659"/>
    <lineage>
        <taxon>Eukaryota</taxon>
        <taxon>Viridiplantae</taxon>
        <taxon>Streptophyta</taxon>
        <taxon>Embryophyta</taxon>
        <taxon>Tracheophyta</taxon>
        <taxon>Spermatophyta</taxon>
        <taxon>Magnoliopsida</taxon>
        <taxon>eudicotyledons</taxon>
        <taxon>Gunneridae</taxon>
        <taxon>Pentapetalae</taxon>
        <taxon>rosids</taxon>
        <taxon>fabids</taxon>
        <taxon>Cucurbitales</taxon>
        <taxon>Cucurbitaceae</taxon>
        <taxon>Benincaseae</taxon>
        <taxon>Cucumis</taxon>
    </lineage>
</organism>
<evidence type="ECO:0000313" key="2">
    <source>
        <dbReference type="EMBL" id="KGN53544.1"/>
    </source>
</evidence>